<organism evidence="8 9">
    <name type="scientific">candidate division WOR-3 bacterium</name>
    <dbReference type="NCBI Taxonomy" id="2052148"/>
    <lineage>
        <taxon>Bacteria</taxon>
        <taxon>Bacteria division WOR-3</taxon>
    </lineage>
</organism>
<dbReference type="Gene3D" id="1.10.150.20">
    <property type="entry name" value="5' to 3' exonuclease, C-terminal subdomain"/>
    <property type="match status" value="1"/>
</dbReference>
<sequence>MRIKDWPEEERPRERLIYHGAERLSNAELLAIIIGKGREGRSALDLAHELLNEFGGIEGLKGKSAAEISAVAGIGMAKAAAILAAIELSTRISSGTIRGRPLKDPKAVFKYFHLSLGTEKQEQFKVITLDTRMRAIREYTISKGLLDASLVHPREVFVPAIREHSAAILVVHNHPSGNCRPSPEDISITRRLVSAGEIIGIEIVDHVIVTKDSYYSFKEEGLL</sequence>
<evidence type="ECO:0000256" key="6">
    <source>
        <dbReference type="RuleBase" id="RU003797"/>
    </source>
</evidence>
<dbReference type="InterPro" id="IPR037518">
    <property type="entry name" value="MPN"/>
</dbReference>
<dbReference type="InterPro" id="IPR020891">
    <property type="entry name" value="UPF0758_CS"/>
</dbReference>
<dbReference type="Pfam" id="PF20582">
    <property type="entry name" value="UPF0758_N"/>
    <property type="match status" value="1"/>
</dbReference>
<dbReference type="PROSITE" id="PS01302">
    <property type="entry name" value="UPF0758"/>
    <property type="match status" value="1"/>
</dbReference>
<dbReference type="GO" id="GO:0006508">
    <property type="term" value="P:proteolysis"/>
    <property type="evidence" value="ECO:0007669"/>
    <property type="project" value="UniProtKB-KW"/>
</dbReference>
<dbReference type="InterPro" id="IPR025657">
    <property type="entry name" value="RadC_JAB"/>
</dbReference>
<keyword evidence="1" id="KW-0645">Protease</keyword>
<dbReference type="SUPFAM" id="SSF47781">
    <property type="entry name" value="RuvA domain 2-like"/>
    <property type="match status" value="1"/>
</dbReference>
<dbReference type="InterPro" id="IPR001405">
    <property type="entry name" value="UPF0758"/>
</dbReference>
<dbReference type="PROSITE" id="PS50249">
    <property type="entry name" value="MPN"/>
    <property type="match status" value="1"/>
</dbReference>
<evidence type="ECO:0000256" key="2">
    <source>
        <dbReference type="ARBA" id="ARBA00022723"/>
    </source>
</evidence>
<dbReference type="NCBIfam" id="TIGR00608">
    <property type="entry name" value="radc"/>
    <property type="match status" value="1"/>
</dbReference>
<evidence type="ECO:0000256" key="5">
    <source>
        <dbReference type="ARBA" id="ARBA00023049"/>
    </source>
</evidence>
<keyword evidence="4" id="KW-0862">Zinc</keyword>
<gene>
    <name evidence="8" type="ORF">DRP53_08275</name>
</gene>
<dbReference type="Proteomes" id="UP000268469">
    <property type="component" value="Unassembled WGS sequence"/>
</dbReference>
<evidence type="ECO:0000256" key="4">
    <source>
        <dbReference type="ARBA" id="ARBA00022833"/>
    </source>
</evidence>
<dbReference type="NCBIfam" id="NF000642">
    <property type="entry name" value="PRK00024.1"/>
    <property type="match status" value="1"/>
</dbReference>
<evidence type="ECO:0000256" key="3">
    <source>
        <dbReference type="ARBA" id="ARBA00022801"/>
    </source>
</evidence>
<dbReference type="Pfam" id="PF04002">
    <property type="entry name" value="RadC"/>
    <property type="match status" value="1"/>
</dbReference>
<dbReference type="InterPro" id="IPR046778">
    <property type="entry name" value="UPF0758_N"/>
</dbReference>
<dbReference type="AlphaFoldDB" id="A0A660SHC7"/>
<dbReference type="EMBL" id="QNBE01000086">
    <property type="protein sequence ID" value="RKX69411.1"/>
    <property type="molecule type" value="Genomic_DNA"/>
</dbReference>
<dbReference type="InterPro" id="IPR010994">
    <property type="entry name" value="RuvA_2-like"/>
</dbReference>
<evidence type="ECO:0000259" key="7">
    <source>
        <dbReference type="PROSITE" id="PS50249"/>
    </source>
</evidence>
<accession>A0A660SHC7</accession>
<keyword evidence="2" id="KW-0479">Metal-binding</keyword>
<keyword evidence="5" id="KW-0482">Metalloprotease</keyword>
<dbReference type="PANTHER" id="PTHR30471">
    <property type="entry name" value="DNA REPAIR PROTEIN RADC"/>
    <property type="match status" value="1"/>
</dbReference>
<evidence type="ECO:0000256" key="1">
    <source>
        <dbReference type="ARBA" id="ARBA00022670"/>
    </source>
</evidence>
<name>A0A660SHC7_UNCW3</name>
<reference evidence="8 9" key="1">
    <citation type="submission" date="2018-06" db="EMBL/GenBank/DDBJ databases">
        <title>Extensive metabolic versatility and redundancy in microbially diverse, dynamic hydrothermal sediments.</title>
        <authorList>
            <person name="Dombrowski N."/>
            <person name="Teske A."/>
            <person name="Baker B.J."/>
        </authorList>
    </citation>
    <scope>NUCLEOTIDE SEQUENCE [LARGE SCALE GENOMIC DNA]</scope>
    <source>
        <strain evidence="8">B36_G15</strain>
    </source>
</reference>
<dbReference type="GO" id="GO:0046872">
    <property type="term" value="F:metal ion binding"/>
    <property type="evidence" value="ECO:0007669"/>
    <property type="project" value="UniProtKB-KW"/>
</dbReference>
<dbReference type="Gene3D" id="3.40.140.10">
    <property type="entry name" value="Cytidine Deaminase, domain 2"/>
    <property type="match status" value="1"/>
</dbReference>
<keyword evidence="3" id="KW-0378">Hydrolase</keyword>
<feature type="domain" description="MPN" evidence="7">
    <location>
        <begin position="101"/>
        <end position="223"/>
    </location>
</feature>
<dbReference type="GO" id="GO:0008237">
    <property type="term" value="F:metallopeptidase activity"/>
    <property type="evidence" value="ECO:0007669"/>
    <property type="project" value="UniProtKB-KW"/>
</dbReference>
<comment type="similarity">
    <text evidence="6">Belongs to the UPF0758 family.</text>
</comment>
<dbReference type="PANTHER" id="PTHR30471:SF3">
    <property type="entry name" value="UPF0758 PROTEIN YEES-RELATED"/>
    <property type="match status" value="1"/>
</dbReference>
<evidence type="ECO:0000313" key="9">
    <source>
        <dbReference type="Proteomes" id="UP000268469"/>
    </source>
</evidence>
<protein>
    <recommendedName>
        <fullName evidence="7">MPN domain-containing protein</fullName>
    </recommendedName>
</protein>
<dbReference type="CDD" id="cd08071">
    <property type="entry name" value="MPN_DUF2466"/>
    <property type="match status" value="1"/>
</dbReference>
<evidence type="ECO:0000313" key="8">
    <source>
        <dbReference type="EMBL" id="RKX69411.1"/>
    </source>
</evidence>
<comment type="caution">
    <text evidence="8">The sequence shown here is derived from an EMBL/GenBank/DDBJ whole genome shotgun (WGS) entry which is preliminary data.</text>
</comment>
<proteinExistence type="inferred from homology"/>